<evidence type="ECO:0000256" key="2">
    <source>
        <dbReference type="ARBA" id="ARBA00008017"/>
    </source>
</evidence>
<feature type="domain" description="Mechanosensitive ion channel transmembrane helices 2/3" evidence="10">
    <location>
        <begin position="216"/>
        <end position="257"/>
    </location>
</feature>
<dbReference type="Pfam" id="PF21082">
    <property type="entry name" value="MS_channel_3rd"/>
    <property type="match status" value="1"/>
</dbReference>
<dbReference type="InterPro" id="IPR049278">
    <property type="entry name" value="MS_channel_C"/>
</dbReference>
<dbReference type="SUPFAM" id="SSF82861">
    <property type="entry name" value="Mechanosensitive channel protein MscS (YggB), transmembrane region"/>
    <property type="match status" value="1"/>
</dbReference>
<proteinExistence type="inferred from homology"/>
<dbReference type="EMBL" id="OCTN01000002">
    <property type="protein sequence ID" value="SOH93561.1"/>
    <property type="molecule type" value="Genomic_DNA"/>
</dbReference>
<dbReference type="InterPro" id="IPR052702">
    <property type="entry name" value="MscS-like_channel"/>
</dbReference>
<accession>A0A2C9CPX0</accession>
<dbReference type="Gene3D" id="3.30.70.100">
    <property type="match status" value="1"/>
</dbReference>
<protein>
    <submittedName>
        <fullName evidence="11">Mechanosensitive ion channel</fullName>
    </submittedName>
</protein>
<dbReference type="SUPFAM" id="SSF82689">
    <property type="entry name" value="Mechanosensitive channel protein MscS (YggB), C-terminal domain"/>
    <property type="match status" value="1"/>
</dbReference>
<dbReference type="AlphaFoldDB" id="A0A2C9CPX0"/>
<dbReference type="Gene3D" id="2.30.30.60">
    <property type="match status" value="1"/>
</dbReference>
<evidence type="ECO:0000313" key="12">
    <source>
        <dbReference type="Proteomes" id="UP000220034"/>
    </source>
</evidence>
<evidence type="ECO:0000313" key="11">
    <source>
        <dbReference type="EMBL" id="SOH93561.1"/>
    </source>
</evidence>
<feature type="transmembrane region" description="Helical" evidence="7">
    <location>
        <begin position="30"/>
        <end position="48"/>
    </location>
</feature>
<dbReference type="PANTHER" id="PTHR30347:SF1">
    <property type="entry name" value="MECHANOSENSITIVE CHANNEL MSCK"/>
    <property type="match status" value="1"/>
</dbReference>
<dbReference type="InterPro" id="IPR006685">
    <property type="entry name" value="MscS_channel_2nd"/>
</dbReference>
<dbReference type="InterPro" id="IPR010920">
    <property type="entry name" value="LSM_dom_sf"/>
</dbReference>
<dbReference type="InterPro" id="IPR011066">
    <property type="entry name" value="MscS_channel_C_sf"/>
</dbReference>
<evidence type="ECO:0000259" key="9">
    <source>
        <dbReference type="Pfam" id="PF21082"/>
    </source>
</evidence>
<dbReference type="GO" id="GO:0008381">
    <property type="term" value="F:mechanosensitive monoatomic ion channel activity"/>
    <property type="evidence" value="ECO:0007669"/>
    <property type="project" value="UniProtKB-ARBA"/>
</dbReference>
<evidence type="ECO:0000256" key="7">
    <source>
        <dbReference type="SAM" id="Phobius"/>
    </source>
</evidence>
<evidence type="ECO:0000256" key="1">
    <source>
        <dbReference type="ARBA" id="ARBA00004651"/>
    </source>
</evidence>
<dbReference type="Proteomes" id="UP000220034">
    <property type="component" value="Unassembled WGS sequence"/>
</dbReference>
<dbReference type="InterPro" id="IPR011014">
    <property type="entry name" value="MscS_channel_TM-2"/>
</dbReference>
<feature type="transmembrane region" description="Helical" evidence="7">
    <location>
        <begin position="138"/>
        <end position="158"/>
    </location>
</feature>
<evidence type="ECO:0000256" key="3">
    <source>
        <dbReference type="ARBA" id="ARBA00022475"/>
    </source>
</evidence>
<evidence type="ECO:0000259" key="8">
    <source>
        <dbReference type="Pfam" id="PF00924"/>
    </source>
</evidence>
<name>A0A2C9CPX0_9RHOB</name>
<comment type="subcellular location">
    <subcellularLocation>
        <location evidence="1">Cell membrane</location>
        <topology evidence="1">Multi-pass membrane protein</topology>
    </subcellularLocation>
</comment>
<evidence type="ECO:0000259" key="10">
    <source>
        <dbReference type="Pfam" id="PF21088"/>
    </source>
</evidence>
<dbReference type="GO" id="GO:0005886">
    <property type="term" value="C:plasma membrane"/>
    <property type="evidence" value="ECO:0007669"/>
    <property type="project" value="UniProtKB-SubCell"/>
</dbReference>
<dbReference type="Gene3D" id="1.10.287.1260">
    <property type="match status" value="1"/>
</dbReference>
<dbReference type="Pfam" id="PF00924">
    <property type="entry name" value="MS_channel_2nd"/>
    <property type="match status" value="1"/>
</dbReference>
<evidence type="ECO:0000256" key="4">
    <source>
        <dbReference type="ARBA" id="ARBA00022692"/>
    </source>
</evidence>
<dbReference type="InterPro" id="IPR049142">
    <property type="entry name" value="MS_channel_1st"/>
</dbReference>
<organism evidence="11 12">
    <name type="scientific">Pontivivens marinum</name>
    <dbReference type="NCBI Taxonomy" id="1690039"/>
    <lineage>
        <taxon>Bacteria</taxon>
        <taxon>Pseudomonadati</taxon>
        <taxon>Pseudomonadota</taxon>
        <taxon>Alphaproteobacteria</taxon>
        <taxon>Rhodobacterales</taxon>
        <taxon>Paracoccaceae</taxon>
        <taxon>Pontivivens</taxon>
    </lineage>
</organism>
<keyword evidence="6 7" id="KW-0472">Membrane</keyword>
<feature type="domain" description="Mechanosensitive ion channel MscS C-terminal" evidence="9">
    <location>
        <begin position="333"/>
        <end position="416"/>
    </location>
</feature>
<dbReference type="InterPro" id="IPR023408">
    <property type="entry name" value="MscS_beta-dom_sf"/>
</dbReference>
<dbReference type="SUPFAM" id="SSF50182">
    <property type="entry name" value="Sm-like ribonucleoproteins"/>
    <property type="match status" value="1"/>
</dbReference>
<gene>
    <name evidence="11" type="ORF">SAMN06273572_102238</name>
</gene>
<dbReference type="Pfam" id="PF21088">
    <property type="entry name" value="MS_channel_1st"/>
    <property type="match status" value="1"/>
</dbReference>
<comment type="similarity">
    <text evidence="2">Belongs to the MscS (TC 1.A.23) family.</text>
</comment>
<evidence type="ECO:0000256" key="6">
    <source>
        <dbReference type="ARBA" id="ARBA00023136"/>
    </source>
</evidence>
<evidence type="ECO:0000256" key="5">
    <source>
        <dbReference type="ARBA" id="ARBA00022989"/>
    </source>
</evidence>
<feature type="transmembrane region" description="Helical" evidence="7">
    <location>
        <begin position="170"/>
        <end position="192"/>
    </location>
</feature>
<reference evidence="12" key="1">
    <citation type="submission" date="2017-09" db="EMBL/GenBank/DDBJ databases">
        <authorList>
            <person name="Varghese N."/>
            <person name="Submissions S."/>
        </authorList>
    </citation>
    <scope>NUCLEOTIDE SEQUENCE [LARGE SCALE GENOMIC DNA]</scope>
    <source>
        <strain evidence="12">C7</strain>
    </source>
</reference>
<feature type="transmembrane region" description="Helical" evidence="7">
    <location>
        <begin position="105"/>
        <end position="126"/>
    </location>
</feature>
<keyword evidence="4 7" id="KW-0812">Transmembrane</keyword>
<feature type="domain" description="Mechanosensitive ion channel MscS" evidence="8">
    <location>
        <begin position="259"/>
        <end position="325"/>
    </location>
</feature>
<keyword evidence="12" id="KW-1185">Reference proteome</keyword>
<sequence>MDLFGIPEFISELTPIIRNWLVTMSQPWRLGQLAVIAATLGMGWLFAARATPHFNRWMRGLTLTTRRARFLILVRDRMSWIVMVALLWMVGLILAEVTWPSRSYLILFAARLMTALVLISIISRLIRSRPLRQTTRWAAWIAVTLSMIGYFDEAVAIADHAALRLGDSRISVLLVIQAILSIGATIMVASWISGEARTRLMRNEDLSPSMRVLSEKLVTVLLYGIALLVGLQSVGFDLTTFTVLSGAIGIGIGFGLQKVVSNLISGVILLLDKSIKPGDVISLGDTFGWISGLGARYVSVVTRDGREYLIPNEDLITSQVVNWSHSSTLVRLDIDFGVSYDSDPHLIRKIAVTSTIAVARVQSTPAPVCHITGFGDSSIDFVLRFWIDDPSGGLTNIRGNVFLALWDTLKENGVEIPFPRRDVTIVNKDSD</sequence>
<dbReference type="PANTHER" id="PTHR30347">
    <property type="entry name" value="POTASSIUM CHANNEL RELATED"/>
    <property type="match status" value="1"/>
</dbReference>
<keyword evidence="5 7" id="KW-1133">Transmembrane helix</keyword>
<keyword evidence="3" id="KW-1003">Cell membrane</keyword>
<feature type="transmembrane region" description="Helical" evidence="7">
    <location>
        <begin position="78"/>
        <end position="99"/>
    </location>
</feature>
<feature type="transmembrane region" description="Helical" evidence="7">
    <location>
        <begin position="213"/>
        <end position="232"/>
    </location>
</feature>